<dbReference type="KEGG" id="tmk:QGN29_07465"/>
<proteinExistence type="predicted"/>
<evidence type="ECO:0000256" key="1">
    <source>
        <dbReference type="SAM" id="MobiDB-lite"/>
    </source>
</evidence>
<dbReference type="AlphaFoldDB" id="A0AA52EFJ3"/>
<dbReference type="NCBIfam" id="TIGR04517">
    <property type="entry name" value="rSAM_PoyD"/>
    <property type="match status" value="1"/>
</dbReference>
<dbReference type="GO" id="GO:0003824">
    <property type="term" value="F:catalytic activity"/>
    <property type="evidence" value="ECO:0007669"/>
    <property type="project" value="InterPro"/>
</dbReference>
<accession>A0AA52EFJ3</accession>
<feature type="compositionally biased region" description="Basic and acidic residues" evidence="1">
    <location>
        <begin position="302"/>
        <end position="315"/>
    </location>
</feature>
<name>A0AA52EFJ3_9PROT</name>
<evidence type="ECO:0000313" key="3">
    <source>
        <dbReference type="Proteomes" id="UP001268683"/>
    </source>
</evidence>
<dbReference type="SFLD" id="SFLDS00029">
    <property type="entry name" value="Radical_SAM"/>
    <property type="match status" value="1"/>
</dbReference>
<reference evidence="2" key="1">
    <citation type="submission" date="2023-04" db="EMBL/GenBank/DDBJ databases">
        <title>Complete genome sequence of Temperatibacter marinus.</title>
        <authorList>
            <person name="Rong J.-C."/>
            <person name="Yi M.-L."/>
            <person name="Zhao Q."/>
        </authorList>
    </citation>
    <scope>NUCLEOTIDE SEQUENCE</scope>
    <source>
        <strain evidence="2">NBRC 110045</strain>
    </source>
</reference>
<dbReference type="InterPro" id="IPR007197">
    <property type="entry name" value="rSAM"/>
</dbReference>
<dbReference type="SUPFAM" id="SSF102114">
    <property type="entry name" value="Radical SAM enzymes"/>
    <property type="match status" value="1"/>
</dbReference>
<protein>
    <submittedName>
        <fullName evidence="2">Radical SAM family RiPP maturation amino acid epimerase</fullName>
    </submittedName>
</protein>
<dbReference type="InterPro" id="IPR058240">
    <property type="entry name" value="rSAM_sf"/>
</dbReference>
<organism evidence="2 3">
    <name type="scientific">Temperatibacter marinus</name>
    <dbReference type="NCBI Taxonomy" id="1456591"/>
    <lineage>
        <taxon>Bacteria</taxon>
        <taxon>Pseudomonadati</taxon>
        <taxon>Pseudomonadota</taxon>
        <taxon>Alphaproteobacteria</taxon>
        <taxon>Kordiimonadales</taxon>
        <taxon>Temperatibacteraceae</taxon>
        <taxon>Temperatibacter</taxon>
    </lineage>
</organism>
<dbReference type="GO" id="GO:0051536">
    <property type="term" value="F:iron-sulfur cluster binding"/>
    <property type="evidence" value="ECO:0007669"/>
    <property type="project" value="InterPro"/>
</dbReference>
<gene>
    <name evidence="2" type="ORF">QGN29_07465</name>
</gene>
<evidence type="ECO:0000313" key="2">
    <source>
        <dbReference type="EMBL" id="WND01394.1"/>
    </source>
</evidence>
<dbReference type="Proteomes" id="UP001268683">
    <property type="component" value="Chromosome"/>
</dbReference>
<dbReference type="EMBL" id="CP123872">
    <property type="protein sequence ID" value="WND01394.1"/>
    <property type="molecule type" value="Genomic_DNA"/>
</dbReference>
<sequence length="477" mass="53496">MKSPYTEYLESKTETELNIIAHIKRFLECFVGDREFRESVSDSSQSTDALALERGIQLENLESLRPVYDQEFAHFRKDATVETWTLTALWDEYHGTLTASLPFYAWSGDSDGVTEDFDNWRQKQMIRTAFDVGAAARGLTHPPVAFELSDGCSVGCWFCGISAKKFGGHFPLDAVGVEHWREILEATQSVIGRGMVAGFCYWATEPLDHPDYVKFLETYYQVTGVIPQTTTAIPLRNEELTRNVLSLWDKSKFVPNRFSVLTTPILRRIHNIFTPEELLGVELVLQGFESLTPKSNAGKAYENGENKRPVKSKSDNMQEGTIACVTGFLVNLPNSTVRLVSPTLPSKEWPDGYYVFSSAKFKDPSDLAQKMREMAFAESRKMLSSKTPISLSSSYRFENEGEAIKLRNDIFGFTMDIFSIIGPMLDSGKYSPNEILKKAVADGYDPILVMKIMSDLTNSGFVGDVLRPASASVEELV</sequence>
<feature type="region of interest" description="Disordered" evidence="1">
    <location>
        <begin position="295"/>
        <end position="315"/>
    </location>
</feature>
<keyword evidence="3" id="KW-1185">Reference proteome</keyword>
<dbReference type="InterPro" id="IPR030950">
    <property type="entry name" value="rSAM_PoyD"/>
</dbReference>